<keyword evidence="2" id="KW-1185">Reference proteome</keyword>
<organism evidence="1 2">
    <name type="scientific">Plasmodium yoelii yoelii</name>
    <dbReference type="NCBI Taxonomy" id="73239"/>
    <lineage>
        <taxon>Eukaryota</taxon>
        <taxon>Sar</taxon>
        <taxon>Alveolata</taxon>
        <taxon>Apicomplexa</taxon>
        <taxon>Aconoidasida</taxon>
        <taxon>Haemosporida</taxon>
        <taxon>Plasmodiidae</taxon>
        <taxon>Plasmodium</taxon>
        <taxon>Plasmodium (Vinckeia)</taxon>
    </lineage>
</organism>
<evidence type="ECO:0000313" key="1">
    <source>
        <dbReference type="EMBL" id="EAA15482.1"/>
    </source>
</evidence>
<accession>Q7RIA2</accession>
<comment type="caution">
    <text evidence="1">The sequence shown here is derived from an EMBL/GenBank/DDBJ whole genome shotgun (WGS) entry which is preliminary data.</text>
</comment>
<protein>
    <submittedName>
        <fullName evidence="1">Uncharacterized protein</fullName>
    </submittedName>
</protein>
<proteinExistence type="predicted"/>
<dbReference type="AlphaFoldDB" id="Q7RIA2"/>
<dbReference type="InParanoid" id="Q7RIA2"/>
<name>Q7RIA2_PLAYO</name>
<reference evidence="1 2" key="1">
    <citation type="journal article" date="2002" name="Nature">
        <title>Genome sequence and comparative analysis of the model rodent malaria parasite Plasmodium yoelii yoelii.</title>
        <authorList>
            <person name="Carlton J.M."/>
            <person name="Angiuoli S.V."/>
            <person name="Suh B.B."/>
            <person name="Kooij T.W."/>
            <person name="Pertea M."/>
            <person name="Silva J.C."/>
            <person name="Ermolaeva M.D."/>
            <person name="Allen J.E."/>
            <person name="Selengut J.D."/>
            <person name="Koo H.L."/>
            <person name="Peterson J.D."/>
            <person name="Pop M."/>
            <person name="Kosack D.S."/>
            <person name="Shumway M.F."/>
            <person name="Bidwell S.L."/>
            <person name="Shallom S.J."/>
            <person name="van Aken S.E."/>
            <person name="Riedmuller S.B."/>
            <person name="Feldblyum T.V."/>
            <person name="Cho J.K."/>
            <person name="Quackenbush J."/>
            <person name="Sedegah M."/>
            <person name="Shoaibi A."/>
            <person name="Cummings L.M."/>
            <person name="Florens L."/>
            <person name="Yates J.R."/>
            <person name="Raine J.D."/>
            <person name="Sinden R.E."/>
            <person name="Harris M.A."/>
            <person name="Cunningham D.A."/>
            <person name="Preiser P.R."/>
            <person name="Bergman L.W."/>
            <person name="Vaidya A.B."/>
            <person name="van Lin L.H."/>
            <person name="Janse C.J."/>
            <person name="Waters A.P."/>
            <person name="Smith H.O."/>
            <person name="White O.R."/>
            <person name="Salzberg S.L."/>
            <person name="Venter J.C."/>
            <person name="Fraser C.M."/>
            <person name="Hoffman S.L."/>
            <person name="Gardner M.J."/>
            <person name="Carucci D.J."/>
        </authorList>
    </citation>
    <scope>NUCLEOTIDE SEQUENCE [LARGE SCALE GENOMIC DNA]</scope>
    <source>
        <strain evidence="1 2">17XNL</strain>
    </source>
</reference>
<evidence type="ECO:0000313" key="2">
    <source>
        <dbReference type="Proteomes" id="UP000008553"/>
    </source>
</evidence>
<dbReference type="Proteomes" id="UP000008553">
    <property type="component" value="Unassembled WGS sequence"/>
</dbReference>
<gene>
    <name evidence="1" type="ORF">PY03724</name>
</gene>
<dbReference type="PaxDb" id="73239-Q7RIA2"/>
<sequence>MCSDHSPVSCCFQMYKMSNEEDIPSTKVIINLKKRKKKQIDKSEITKRI</sequence>
<dbReference type="EMBL" id="AABL01001093">
    <property type="protein sequence ID" value="EAA15482.1"/>
    <property type="molecule type" value="Genomic_DNA"/>
</dbReference>